<dbReference type="Pfam" id="PF01230">
    <property type="entry name" value="HIT"/>
    <property type="match status" value="1"/>
</dbReference>
<dbReference type="KEGG" id="awd:AWOD_I_1921"/>
<dbReference type="PATRIC" id="fig|80852.17.peg.1986"/>
<reference evidence="4" key="1">
    <citation type="submission" date="2014-09" db="EMBL/GenBank/DDBJ databases">
        <authorList>
            <person name="Hjerde E."/>
        </authorList>
    </citation>
    <scope>NUCLEOTIDE SEQUENCE [LARGE SCALE GENOMIC DNA]</scope>
    <source>
        <strain evidence="4">06/09/139</strain>
    </source>
</reference>
<dbReference type="Gene3D" id="3.30.428.10">
    <property type="entry name" value="HIT-like"/>
    <property type="match status" value="1"/>
</dbReference>
<dbReference type="PIRSF" id="PIRSF000714">
    <property type="entry name" value="HIT"/>
    <property type="match status" value="1"/>
</dbReference>
<dbReference type="EMBL" id="LN554846">
    <property type="protein sequence ID" value="CED71986.1"/>
    <property type="molecule type" value="Genomic_DNA"/>
</dbReference>
<gene>
    <name evidence="3" type="ORF">AWOD_I_1921</name>
</gene>
<accession>A0A090IM89</accession>
<organism evidence="3 4">
    <name type="scientific">Aliivibrio wodanis</name>
    <dbReference type="NCBI Taxonomy" id="80852"/>
    <lineage>
        <taxon>Bacteria</taxon>
        <taxon>Pseudomonadati</taxon>
        <taxon>Pseudomonadota</taxon>
        <taxon>Gammaproteobacteria</taxon>
        <taxon>Vibrionales</taxon>
        <taxon>Vibrionaceae</taxon>
        <taxon>Aliivibrio</taxon>
    </lineage>
</organism>
<dbReference type="SUPFAM" id="SSF54197">
    <property type="entry name" value="HIT-like"/>
    <property type="match status" value="1"/>
</dbReference>
<dbReference type="STRING" id="80852.AWOD_I_1921"/>
<sequence length="141" mass="16084">MTFQLHPRLQQDCIVLGNLPLCQVLMIKEDIGPWLILVPRIADLKEIHHMTDEQQVQFIKESSAVAQLLEDNFTPDKINIGALGNLVPQLHIHHIARFTTDCAWPGPVWGNTNGVIREQSDLLYLIEKLREKLSTLLGFKQ</sequence>
<dbReference type="InterPro" id="IPR011146">
    <property type="entry name" value="HIT-like"/>
</dbReference>
<feature type="domain" description="HIT" evidence="2">
    <location>
        <begin position="2"/>
        <end position="104"/>
    </location>
</feature>
<dbReference type="Proteomes" id="UP000032427">
    <property type="component" value="Chromosome 1"/>
</dbReference>
<dbReference type="AlphaFoldDB" id="A0A090IM89"/>
<proteinExistence type="predicted"/>
<protein>
    <recommendedName>
        <fullName evidence="2">HIT domain-containing protein</fullName>
    </recommendedName>
</protein>
<dbReference type="GO" id="GO:0003824">
    <property type="term" value="F:catalytic activity"/>
    <property type="evidence" value="ECO:0007669"/>
    <property type="project" value="InterPro"/>
</dbReference>
<evidence type="ECO:0000313" key="3">
    <source>
        <dbReference type="EMBL" id="CED71986.1"/>
    </source>
</evidence>
<dbReference type="OrthoDB" id="9799145at2"/>
<dbReference type="PROSITE" id="PS51084">
    <property type="entry name" value="HIT_2"/>
    <property type="match status" value="1"/>
</dbReference>
<evidence type="ECO:0000256" key="1">
    <source>
        <dbReference type="PROSITE-ProRule" id="PRU00464"/>
    </source>
</evidence>
<evidence type="ECO:0000259" key="2">
    <source>
        <dbReference type="PROSITE" id="PS51084"/>
    </source>
</evidence>
<keyword evidence="4" id="KW-1185">Reference proteome</keyword>
<name>A0A090IM89_9GAMM</name>
<dbReference type="HOGENOM" id="CLU_123330_0_0_6"/>
<dbReference type="InterPro" id="IPR036265">
    <property type="entry name" value="HIT-like_sf"/>
</dbReference>
<dbReference type="InterPro" id="IPR026026">
    <property type="entry name" value="HIT_Hint"/>
</dbReference>
<dbReference type="GeneID" id="28541498"/>
<comment type="caution">
    <text evidence="1">Lacks conserved residue(s) required for the propagation of feature annotation.</text>
</comment>
<evidence type="ECO:0000313" key="4">
    <source>
        <dbReference type="Proteomes" id="UP000032427"/>
    </source>
</evidence>